<evidence type="ECO:0000256" key="4">
    <source>
        <dbReference type="ARBA" id="ARBA00022448"/>
    </source>
</evidence>
<keyword evidence="5 15" id="KW-0679">Respiratory chain</keyword>
<evidence type="ECO:0000256" key="12">
    <source>
        <dbReference type="ARBA" id="ARBA00023008"/>
    </source>
</evidence>
<dbReference type="InterPro" id="IPR008972">
    <property type="entry name" value="Cupredoxin"/>
</dbReference>
<protein>
    <recommendedName>
        <fullName evidence="3 15">Cytochrome c oxidase subunit 2</fullName>
    </recommendedName>
</protein>
<evidence type="ECO:0000313" key="19">
    <source>
        <dbReference type="EMBL" id="AOG66042.1"/>
    </source>
</evidence>
<comment type="cofactor">
    <cofactor evidence="15">
        <name>Cu cation</name>
        <dbReference type="ChEBI" id="CHEBI:23378"/>
    </cofactor>
    <text evidence="15">Binds a copper A center.</text>
</comment>
<organism evidence="19">
    <name type="scientific">Cloacotaenia megalops</name>
    <dbReference type="NCBI Taxonomy" id="576527"/>
    <lineage>
        <taxon>Eukaryota</taxon>
        <taxon>Metazoa</taxon>
        <taxon>Spiralia</taxon>
        <taxon>Lophotrochozoa</taxon>
        <taxon>Platyhelminthes</taxon>
        <taxon>Cestoda</taxon>
        <taxon>Eucestoda</taxon>
        <taxon>Cyclophyllidea</taxon>
        <taxon>Hymenolepididae</taxon>
        <taxon>Cloacotaenia</taxon>
    </lineage>
</organism>
<comment type="function">
    <text evidence="15">Component of the cytochrome c oxidase, the last enzyme in the mitochondrial electron transport chain which drives oxidative phosphorylation. The respiratory chain contains 3 multisubunit complexes succinate dehydrogenase (complex II, CII), ubiquinol-cytochrome c oxidoreductase (cytochrome b-c1 complex, complex III, CIII) and cytochrome c oxidase (complex IV, CIV), that cooperate to transfer electrons derived from NADH and succinate to molecular oxygen, creating an electrochemical gradient over the inner membrane that drives transmembrane transport and the ATP synthase. Cytochrome c oxidase is the component of the respiratory chain that catalyzes the reduction of oxygen to water. Electrons originating from reduced cytochrome c in the intermembrane space (IMS) are transferred via the dinuclear copper A center (CU(A)) of subunit 2 and heme A of subunit 1 to the active site in subunit 1, a binuclear center (BNC) formed by heme A3 and copper B (CU(B)). The BNC reduces molecular oxygen to 2 water molecules using 4 electrons from cytochrome c in the IMS and 4 protons from the mitochondrial matrix.</text>
</comment>
<dbReference type="PROSITE" id="PS50857">
    <property type="entry name" value="COX2_CUA"/>
    <property type="match status" value="1"/>
</dbReference>
<dbReference type="InterPro" id="IPR001505">
    <property type="entry name" value="Copper_CuA"/>
</dbReference>
<keyword evidence="15 19" id="KW-0496">Mitochondrion</keyword>
<dbReference type="Gene3D" id="1.10.287.90">
    <property type="match status" value="1"/>
</dbReference>
<reference evidence="19" key="1">
    <citation type="journal article" date="2016" name="Parasit. Vectors">
        <title>Characterization of the complete mitochondrial genome of the cloacal tapeworm Cloacotaenia megalops (Cestoda: Hymenolepididae).</title>
        <authorList>
            <person name="Guo A."/>
        </authorList>
    </citation>
    <scope>NUCLEOTIDE SEQUENCE</scope>
    <source>
        <strain evidence="19">1Xingjiang</strain>
    </source>
</reference>
<dbReference type="GO" id="GO:0004129">
    <property type="term" value="F:cytochrome-c oxidase activity"/>
    <property type="evidence" value="ECO:0007669"/>
    <property type="project" value="UniProtKB-EC"/>
</dbReference>
<evidence type="ECO:0000259" key="18">
    <source>
        <dbReference type="PROSITE" id="PS50999"/>
    </source>
</evidence>
<evidence type="ECO:0000256" key="3">
    <source>
        <dbReference type="ARBA" id="ARBA00015946"/>
    </source>
</evidence>
<feature type="domain" description="Cytochrome oxidase subunit II copper A binding" evidence="17">
    <location>
        <begin position="78"/>
        <end position="192"/>
    </location>
</feature>
<keyword evidence="12 15" id="KW-0186">Copper</keyword>
<geneLocation type="mitochondrion" evidence="19"/>
<evidence type="ECO:0000256" key="16">
    <source>
        <dbReference type="SAM" id="Phobius"/>
    </source>
</evidence>
<evidence type="ECO:0000256" key="11">
    <source>
        <dbReference type="ARBA" id="ARBA00022989"/>
    </source>
</evidence>
<dbReference type="InterPro" id="IPR002429">
    <property type="entry name" value="CcO_II-like_C"/>
</dbReference>
<keyword evidence="10 15" id="KW-0249">Electron transport</keyword>
<keyword evidence="6 15" id="KW-0812">Transmembrane</keyword>
<gene>
    <name evidence="19" type="primary">cox2</name>
</gene>
<dbReference type="RefSeq" id="YP_009330659.1">
    <property type="nucleotide sequence ID" value="NC_032295.1"/>
</dbReference>
<keyword evidence="11 16" id="KW-1133">Transmembrane helix</keyword>
<evidence type="ECO:0000256" key="6">
    <source>
        <dbReference type="ARBA" id="ARBA00022692"/>
    </source>
</evidence>
<proteinExistence type="inferred from homology"/>
<comment type="similarity">
    <text evidence="2 15">Belongs to the cytochrome c oxidase subunit 2 family.</text>
</comment>
<dbReference type="InterPro" id="IPR011759">
    <property type="entry name" value="Cyt_c_oxidase_su2_TM_dom"/>
</dbReference>
<evidence type="ECO:0000256" key="14">
    <source>
        <dbReference type="ARBA" id="ARBA00049512"/>
    </source>
</evidence>
<evidence type="ECO:0000256" key="8">
    <source>
        <dbReference type="ARBA" id="ARBA00022842"/>
    </source>
</evidence>
<dbReference type="Pfam" id="PF00116">
    <property type="entry name" value="COX2"/>
    <property type="match status" value="1"/>
</dbReference>
<dbReference type="EMBL" id="KU641017">
    <property type="protein sequence ID" value="AOG66042.1"/>
    <property type="molecule type" value="Genomic_DNA"/>
</dbReference>
<evidence type="ECO:0000256" key="5">
    <source>
        <dbReference type="ARBA" id="ARBA00022660"/>
    </source>
</evidence>
<evidence type="ECO:0000256" key="10">
    <source>
        <dbReference type="ARBA" id="ARBA00022982"/>
    </source>
</evidence>
<sequence length="192" mass="21798">MNLSLLYYDIVCYIFAVCVFIVCFVYLMLFWNLKSGGSSSFESENQFIELLWTILPTFIVLVLCALNVNFITSNLDCLSSQTIKIVGHQWYWSYEDSNGSYDSYPTEDNFIVDKPLRLVYGVPYRLVVTSADVIHSFHVPSLNIKMDAIPGRLNNLFFCPQMHGSFIGYCAELCGVNHSVMPIVIEVVGLDV</sequence>
<feature type="transmembrane region" description="Helical" evidence="16">
    <location>
        <begin position="50"/>
        <end position="71"/>
    </location>
</feature>
<dbReference type="GO" id="GO:0005507">
    <property type="term" value="F:copper ion binding"/>
    <property type="evidence" value="ECO:0007669"/>
    <property type="project" value="InterPro"/>
</dbReference>
<keyword evidence="13 15" id="KW-0472">Membrane</keyword>
<dbReference type="PROSITE" id="PS50999">
    <property type="entry name" value="COX2_TM"/>
    <property type="match status" value="1"/>
</dbReference>
<feature type="domain" description="Cytochrome oxidase subunit II transmembrane region profile" evidence="18">
    <location>
        <begin position="1"/>
        <end position="78"/>
    </location>
</feature>
<dbReference type="InterPro" id="IPR036257">
    <property type="entry name" value="Cyt_c_oxidase_su2_TM_sf"/>
</dbReference>
<name>A0A1L2FZE0_9CEST</name>
<dbReference type="AlphaFoldDB" id="A0A1L2FZE0"/>
<accession>A0A1L2FZE0</accession>
<dbReference type="PANTHER" id="PTHR22888:SF9">
    <property type="entry name" value="CYTOCHROME C OXIDASE SUBUNIT 2"/>
    <property type="match status" value="1"/>
</dbReference>
<dbReference type="Pfam" id="PF02790">
    <property type="entry name" value="COX2_TM"/>
    <property type="match status" value="1"/>
</dbReference>
<keyword evidence="7 15" id="KW-0479">Metal-binding</keyword>
<dbReference type="PRINTS" id="PR01166">
    <property type="entry name" value="CYCOXIDASEII"/>
</dbReference>
<dbReference type="PROSITE" id="PS00078">
    <property type="entry name" value="COX2"/>
    <property type="match status" value="1"/>
</dbReference>
<evidence type="ECO:0000259" key="17">
    <source>
        <dbReference type="PROSITE" id="PS50857"/>
    </source>
</evidence>
<dbReference type="SUPFAM" id="SSF81464">
    <property type="entry name" value="Cytochrome c oxidase subunit II-like, transmembrane region"/>
    <property type="match status" value="1"/>
</dbReference>
<evidence type="ECO:0000256" key="13">
    <source>
        <dbReference type="ARBA" id="ARBA00023136"/>
    </source>
</evidence>
<evidence type="ECO:0000256" key="9">
    <source>
        <dbReference type="ARBA" id="ARBA00022967"/>
    </source>
</evidence>
<evidence type="ECO:0000256" key="1">
    <source>
        <dbReference type="ARBA" id="ARBA00004141"/>
    </source>
</evidence>
<evidence type="ECO:0000256" key="2">
    <source>
        <dbReference type="ARBA" id="ARBA00007866"/>
    </source>
</evidence>
<keyword evidence="8" id="KW-0460">Magnesium</keyword>
<evidence type="ECO:0000256" key="7">
    <source>
        <dbReference type="ARBA" id="ARBA00022723"/>
    </source>
</evidence>
<comment type="catalytic activity">
    <reaction evidence="14">
        <text>4 Fe(II)-[cytochrome c] + O2 + 8 H(+)(in) = 4 Fe(III)-[cytochrome c] + 2 H2O + 4 H(+)(out)</text>
        <dbReference type="Rhea" id="RHEA:11436"/>
        <dbReference type="Rhea" id="RHEA-COMP:10350"/>
        <dbReference type="Rhea" id="RHEA-COMP:14399"/>
        <dbReference type="ChEBI" id="CHEBI:15377"/>
        <dbReference type="ChEBI" id="CHEBI:15378"/>
        <dbReference type="ChEBI" id="CHEBI:15379"/>
        <dbReference type="ChEBI" id="CHEBI:29033"/>
        <dbReference type="ChEBI" id="CHEBI:29034"/>
        <dbReference type="EC" id="7.1.1.9"/>
    </reaction>
    <physiologicalReaction direction="left-to-right" evidence="14">
        <dbReference type="Rhea" id="RHEA:11437"/>
    </physiologicalReaction>
</comment>
<keyword evidence="9" id="KW-1278">Translocase</keyword>
<dbReference type="Gene3D" id="2.60.40.420">
    <property type="entry name" value="Cupredoxins - blue copper proteins"/>
    <property type="match status" value="1"/>
</dbReference>
<dbReference type="GO" id="GO:0042773">
    <property type="term" value="P:ATP synthesis coupled electron transport"/>
    <property type="evidence" value="ECO:0007669"/>
    <property type="project" value="TreeGrafter"/>
</dbReference>
<evidence type="ECO:0000256" key="15">
    <source>
        <dbReference type="RuleBase" id="RU000457"/>
    </source>
</evidence>
<dbReference type="PANTHER" id="PTHR22888">
    <property type="entry name" value="CYTOCHROME C OXIDASE, SUBUNIT II"/>
    <property type="match status" value="1"/>
</dbReference>
<dbReference type="GO" id="GO:0005743">
    <property type="term" value="C:mitochondrial inner membrane"/>
    <property type="evidence" value="ECO:0007669"/>
    <property type="project" value="UniProtKB-SubCell"/>
</dbReference>
<comment type="subcellular location">
    <subcellularLocation>
        <location evidence="1">Membrane</location>
        <topology evidence="1">Multi-pass membrane protein</topology>
    </subcellularLocation>
    <subcellularLocation>
        <location evidence="15">Mitochondrion inner membrane</location>
        <topology evidence="15">Multi-pass membrane protein</topology>
    </subcellularLocation>
</comment>
<dbReference type="SUPFAM" id="SSF49503">
    <property type="entry name" value="Cupredoxins"/>
    <property type="match status" value="1"/>
</dbReference>
<feature type="transmembrane region" description="Helical" evidence="16">
    <location>
        <begin position="6"/>
        <end position="29"/>
    </location>
</feature>
<keyword evidence="4 15" id="KW-0813">Transport</keyword>
<keyword evidence="15" id="KW-0999">Mitochondrion inner membrane</keyword>
<dbReference type="InterPro" id="IPR045187">
    <property type="entry name" value="CcO_II"/>
</dbReference>